<dbReference type="EMBL" id="SMKU01000270">
    <property type="protein sequence ID" value="TDD72837.1"/>
    <property type="molecule type" value="Genomic_DNA"/>
</dbReference>
<reference evidence="3 4" key="1">
    <citation type="submission" date="2019-03" db="EMBL/GenBank/DDBJ databases">
        <title>Draft genome sequences of novel Actinobacteria.</title>
        <authorList>
            <person name="Sahin N."/>
            <person name="Ay H."/>
            <person name="Saygin H."/>
        </authorList>
    </citation>
    <scope>NUCLEOTIDE SEQUENCE [LARGE SCALE GENOMIC DNA]</scope>
    <source>
        <strain evidence="3 4">H3C3</strain>
    </source>
</reference>
<dbReference type="PANTHER" id="PTHR18964">
    <property type="entry name" value="ROK (REPRESSOR, ORF, KINASE) FAMILY"/>
    <property type="match status" value="1"/>
</dbReference>
<dbReference type="AlphaFoldDB" id="A0A4V2YT83"/>
<comment type="similarity">
    <text evidence="1">Belongs to the ROK (NagC/XylR) family.</text>
</comment>
<gene>
    <name evidence="3" type="ORF">E1298_34705</name>
</gene>
<sequence>MSEEMLGIDIGGSGIKGAPVELSDGAFTRERFRIPTPRPSTPKAVARVLGEIVEHFGWDGPVGVTFPGVVVGGATLSAANVSKEWIGQDAEALFAEATGCPVTLLNDADAAGIAEMRLGAGRDRPGTVVLLTLGTGIGSALFTDGVLVPNTEFGHLELHGKDAESRASAKAREDHDLSWEKWAKRLSEYMAHLEALISPSLIIVGGGVSKKSDHFVPLIQGVRAPIVPARLVNNAGIVGAAMAAAAAHPSEVAASGPPEVRAAGTTGGAQRAAGTAEAARG</sequence>
<dbReference type="NCBIfam" id="NF045942">
    <property type="entry name" value="PolPhglucPhase"/>
    <property type="match status" value="1"/>
</dbReference>
<evidence type="ECO:0000313" key="3">
    <source>
        <dbReference type="EMBL" id="TDD72837.1"/>
    </source>
</evidence>
<evidence type="ECO:0000313" key="4">
    <source>
        <dbReference type="Proteomes" id="UP000294513"/>
    </source>
</evidence>
<dbReference type="OrthoDB" id="849313at2"/>
<feature type="region of interest" description="Disordered" evidence="2">
    <location>
        <begin position="252"/>
        <end position="281"/>
    </location>
</feature>
<proteinExistence type="inferred from homology"/>
<organism evidence="3 4">
    <name type="scientific">Actinomadura rubrisoli</name>
    <dbReference type="NCBI Taxonomy" id="2530368"/>
    <lineage>
        <taxon>Bacteria</taxon>
        <taxon>Bacillati</taxon>
        <taxon>Actinomycetota</taxon>
        <taxon>Actinomycetes</taxon>
        <taxon>Streptosporangiales</taxon>
        <taxon>Thermomonosporaceae</taxon>
        <taxon>Actinomadura</taxon>
    </lineage>
</organism>
<dbReference type="Gene3D" id="3.30.420.40">
    <property type="match status" value="2"/>
</dbReference>
<name>A0A4V2YT83_9ACTN</name>
<comment type="caution">
    <text evidence="3">The sequence shown here is derived from an EMBL/GenBank/DDBJ whole genome shotgun (WGS) entry which is preliminary data.</text>
</comment>
<feature type="compositionally biased region" description="Low complexity" evidence="2">
    <location>
        <begin position="261"/>
        <end position="281"/>
    </location>
</feature>
<protein>
    <submittedName>
        <fullName evidence="3">ROK family protein</fullName>
    </submittedName>
</protein>
<dbReference type="InterPro" id="IPR043129">
    <property type="entry name" value="ATPase_NBD"/>
</dbReference>
<dbReference type="CDD" id="cd24058">
    <property type="entry name" value="ASKHA_NBD_ROK_PPGK"/>
    <property type="match status" value="1"/>
</dbReference>
<dbReference type="PANTHER" id="PTHR18964:SF146">
    <property type="entry name" value="POLYPHOSPHATE GLUCOKINASE"/>
    <property type="match status" value="1"/>
</dbReference>
<keyword evidence="4" id="KW-1185">Reference proteome</keyword>
<evidence type="ECO:0000256" key="2">
    <source>
        <dbReference type="SAM" id="MobiDB-lite"/>
    </source>
</evidence>
<dbReference type="InterPro" id="IPR000600">
    <property type="entry name" value="ROK"/>
</dbReference>
<dbReference type="Proteomes" id="UP000294513">
    <property type="component" value="Unassembled WGS sequence"/>
</dbReference>
<accession>A0A4V2YT83</accession>
<evidence type="ECO:0000256" key="1">
    <source>
        <dbReference type="ARBA" id="ARBA00006479"/>
    </source>
</evidence>
<dbReference type="Pfam" id="PF00480">
    <property type="entry name" value="ROK"/>
    <property type="match status" value="1"/>
</dbReference>
<dbReference type="SUPFAM" id="SSF53067">
    <property type="entry name" value="Actin-like ATPase domain"/>
    <property type="match status" value="1"/>
</dbReference>
<dbReference type="RefSeq" id="WP_131900911.1">
    <property type="nucleotide sequence ID" value="NZ_SMKU01000270.1"/>
</dbReference>